<sequence>MPAIEFTQRLRAHGFKPDHAARMHGAAIAAAARALSPARLRSRKPKAMRIVGESRIAATESRQRVKENGKRKFAAAITLFMKIGYDLPNSPPQHLLPSRVNHSKPAPSMTVAGVCGNPPRYAASGMAIRTEALIPNPPQRKS</sequence>
<gene>
    <name evidence="1" type="ORF">JJB74_22680</name>
</gene>
<comment type="caution">
    <text evidence="1">The sequence shown here is derived from an EMBL/GenBank/DDBJ whole genome shotgun (WGS) entry which is preliminary data.</text>
</comment>
<accession>A0A934SXE8</accession>
<proteinExistence type="predicted"/>
<evidence type="ECO:0000313" key="1">
    <source>
        <dbReference type="EMBL" id="MBK4737434.1"/>
    </source>
</evidence>
<dbReference type="EMBL" id="JAEPBG010000012">
    <property type="protein sequence ID" value="MBK4737434.1"/>
    <property type="molecule type" value="Genomic_DNA"/>
</dbReference>
<evidence type="ECO:0000313" key="2">
    <source>
        <dbReference type="Proteomes" id="UP000622890"/>
    </source>
</evidence>
<keyword evidence="2" id="KW-1185">Reference proteome</keyword>
<dbReference type="Proteomes" id="UP000622890">
    <property type="component" value="Unassembled WGS sequence"/>
</dbReference>
<protein>
    <submittedName>
        <fullName evidence="1">Uncharacterized protein</fullName>
    </submittedName>
</protein>
<organism evidence="1 2">
    <name type="scientific">Noviherbaspirillum pedocola</name>
    <dbReference type="NCBI Taxonomy" id="2801341"/>
    <lineage>
        <taxon>Bacteria</taxon>
        <taxon>Pseudomonadati</taxon>
        <taxon>Pseudomonadota</taxon>
        <taxon>Betaproteobacteria</taxon>
        <taxon>Burkholderiales</taxon>
        <taxon>Oxalobacteraceae</taxon>
        <taxon>Noviherbaspirillum</taxon>
    </lineage>
</organism>
<reference evidence="1" key="1">
    <citation type="submission" date="2021-01" db="EMBL/GenBank/DDBJ databases">
        <title>Genome sequence of strain Noviherbaspirillum sp. DKR-6.</title>
        <authorList>
            <person name="Chaudhary D.K."/>
        </authorList>
    </citation>
    <scope>NUCLEOTIDE SEQUENCE</scope>
    <source>
        <strain evidence="1">DKR-6</strain>
    </source>
</reference>
<dbReference type="RefSeq" id="WP_200595731.1">
    <property type="nucleotide sequence ID" value="NZ_JAEPBG010000012.1"/>
</dbReference>
<dbReference type="AlphaFoldDB" id="A0A934SXE8"/>
<name>A0A934SXE8_9BURK</name>